<evidence type="ECO:0000313" key="2">
    <source>
        <dbReference type="Proteomes" id="UP001241377"/>
    </source>
</evidence>
<gene>
    <name evidence="1" type="ORF">QFC19_007173</name>
</gene>
<organism evidence="1 2">
    <name type="scientific">Naganishia cerealis</name>
    <dbReference type="NCBI Taxonomy" id="610337"/>
    <lineage>
        <taxon>Eukaryota</taxon>
        <taxon>Fungi</taxon>
        <taxon>Dikarya</taxon>
        <taxon>Basidiomycota</taxon>
        <taxon>Agaricomycotina</taxon>
        <taxon>Tremellomycetes</taxon>
        <taxon>Filobasidiales</taxon>
        <taxon>Filobasidiaceae</taxon>
        <taxon>Naganishia</taxon>
    </lineage>
</organism>
<sequence>MIEKEDPGSAPVDGRKSENSSFEAKDKPKLNFAERAKIAKERKERQRKEKLQNIREQRENAEKKKKDREAQKAVLAQKTRTGQPLMGPRINSLLDKIKESRKN</sequence>
<accession>A0ACC2VAX8</accession>
<protein>
    <submittedName>
        <fullName evidence="1">Uncharacterized protein</fullName>
    </submittedName>
</protein>
<dbReference type="EMBL" id="JASBWR010000093">
    <property type="protein sequence ID" value="KAJ9096519.1"/>
    <property type="molecule type" value="Genomic_DNA"/>
</dbReference>
<proteinExistence type="predicted"/>
<dbReference type="Proteomes" id="UP001241377">
    <property type="component" value="Unassembled WGS sequence"/>
</dbReference>
<evidence type="ECO:0000313" key="1">
    <source>
        <dbReference type="EMBL" id="KAJ9096519.1"/>
    </source>
</evidence>
<comment type="caution">
    <text evidence="1">The sequence shown here is derived from an EMBL/GenBank/DDBJ whole genome shotgun (WGS) entry which is preliminary data.</text>
</comment>
<reference evidence="1" key="1">
    <citation type="submission" date="2023-04" db="EMBL/GenBank/DDBJ databases">
        <title>Draft Genome sequencing of Naganishia species isolated from polar environments using Oxford Nanopore Technology.</title>
        <authorList>
            <person name="Leo P."/>
            <person name="Venkateswaran K."/>
        </authorList>
    </citation>
    <scope>NUCLEOTIDE SEQUENCE</scope>
    <source>
        <strain evidence="1">MNA-CCFEE 5261</strain>
    </source>
</reference>
<name>A0ACC2VAX8_9TREE</name>
<keyword evidence="2" id="KW-1185">Reference proteome</keyword>